<name>A0AAV2R271_MEGNR</name>
<feature type="compositionally biased region" description="Low complexity" evidence="4">
    <location>
        <begin position="144"/>
        <end position="171"/>
    </location>
</feature>
<feature type="compositionally biased region" description="Polar residues" evidence="4">
    <location>
        <begin position="172"/>
        <end position="186"/>
    </location>
</feature>
<accession>A0AAV2R271</accession>
<dbReference type="FunFam" id="3.90.950.10:FF:000017">
    <property type="entry name" value="Protein PRRC1-B"/>
    <property type="match status" value="1"/>
</dbReference>
<keyword evidence="7" id="KW-1185">Reference proteome</keyword>
<gene>
    <name evidence="6" type="ORF">MNOR_LOCUS19944</name>
</gene>
<dbReference type="PANTHER" id="PTHR23276">
    <property type="entry name" value="PROTEIN PRRC1"/>
    <property type="match status" value="1"/>
</dbReference>
<evidence type="ECO:0000256" key="4">
    <source>
        <dbReference type="SAM" id="MobiDB-lite"/>
    </source>
</evidence>
<dbReference type="EMBL" id="CAXKWB010015100">
    <property type="protein sequence ID" value="CAL4112658.1"/>
    <property type="molecule type" value="Genomic_DNA"/>
</dbReference>
<evidence type="ECO:0000313" key="7">
    <source>
        <dbReference type="Proteomes" id="UP001497623"/>
    </source>
</evidence>
<evidence type="ECO:0000256" key="2">
    <source>
        <dbReference type="ARBA" id="ARBA00010298"/>
    </source>
</evidence>
<dbReference type="Proteomes" id="UP001497623">
    <property type="component" value="Unassembled WGS sequence"/>
</dbReference>
<reference evidence="6 7" key="1">
    <citation type="submission" date="2024-05" db="EMBL/GenBank/DDBJ databases">
        <authorList>
            <person name="Wallberg A."/>
        </authorList>
    </citation>
    <scope>NUCLEOTIDE SEQUENCE [LARGE SCALE GENOMIC DNA]</scope>
</reference>
<dbReference type="PANTHER" id="PTHR23276:SF2">
    <property type="entry name" value="PROTEIN PRRC1"/>
    <property type="match status" value="1"/>
</dbReference>
<evidence type="ECO:0000259" key="5">
    <source>
        <dbReference type="Pfam" id="PF01931"/>
    </source>
</evidence>
<evidence type="ECO:0000256" key="1">
    <source>
        <dbReference type="ARBA" id="ARBA00004555"/>
    </source>
</evidence>
<feature type="compositionally biased region" description="Low complexity" evidence="4">
    <location>
        <begin position="25"/>
        <end position="39"/>
    </location>
</feature>
<dbReference type="SUPFAM" id="SSF52972">
    <property type="entry name" value="ITPase-like"/>
    <property type="match status" value="1"/>
</dbReference>
<dbReference type="Pfam" id="PF01931">
    <property type="entry name" value="NTPase_I-T"/>
    <property type="match status" value="1"/>
</dbReference>
<dbReference type="Gene3D" id="3.90.950.10">
    <property type="match status" value="1"/>
</dbReference>
<dbReference type="GO" id="GO:0005794">
    <property type="term" value="C:Golgi apparatus"/>
    <property type="evidence" value="ECO:0007669"/>
    <property type="project" value="UniProtKB-SubCell"/>
</dbReference>
<feature type="region of interest" description="Disordered" evidence="4">
    <location>
        <begin position="1"/>
        <end position="78"/>
    </location>
</feature>
<dbReference type="InterPro" id="IPR026534">
    <property type="entry name" value="PRRC1"/>
</dbReference>
<feature type="compositionally biased region" description="Pro residues" evidence="4">
    <location>
        <begin position="67"/>
        <end position="78"/>
    </location>
</feature>
<dbReference type="AlphaFoldDB" id="A0AAV2R271"/>
<sequence>MMQEDSNGDFEIVDRKMAGLLGPESNTGNSTSGTSVLTNVPPPSSLPAFYAAPPRPPAPGMSFSSGMPPPGPPPGAFPPAGMPMPPLGTIPPPMAPPVGAGVPPPGSNFTPPTVPPTLPPVAPPAGPPTMGPTVTPVAAPPTIPVTTPQVPLPSATPITSQPQTPQSPTGSVETSAVSLGSPTSLEPSGGGQGKGGSWMGWIKGTVSSVGTKVAEKAKNSMDTMITTLDPQMKEFIRSGGDMDIIVASDKEVKIGAVREAFQTAFGRATVNGIGGQASSVAAQPVGFEAALQAAEERINSLRSTGNIHPHHPIVALENFIVELTPECWYEMGLLLLDDPGQDILLQTYTQVTPIPPDYITQARCQTPDDYPLKASGFSTTIGQIASQHLQVHHSQWQEMLSGVPRRDMIVLASRTLAGLYKARLPHQ</sequence>
<dbReference type="InterPro" id="IPR029001">
    <property type="entry name" value="ITPase-like_fam"/>
</dbReference>
<comment type="subcellular location">
    <subcellularLocation>
        <location evidence="1">Golgi apparatus</location>
    </subcellularLocation>
</comment>
<dbReference type="GO" id="GO:0034237">
    <property type="term" value="F:protein kinase A regulatory subunit binding"/>
    <property type="evidence" value="ECO:0007669"/>
    <property type="project" value="TreeGrafter"/>
</dbReference>
<evidence type="ECO:0000313" key="6">
    <source>
        <dbReference type="EMBL" id="CAL4112658.1"/>
    </source>
</evidence>
<comment type="similarity">
    <text evidence="2">Belongs to the PRRC1 family.</text>
</comment>
<feature type="compositionally biased region" description="Pro residues" evidence="4">
    <location>
        <begin position="103"/>
        <end position="130"/>
    </location>
</feature>
<comment type="caution">
    <text evidence="6">The sequence shown here is derived from an EMBL/GenBank/DDBJ whole genome shotgun (WGS) entry which is preliminary data.</text>
</comment>
<organism evidence="6 7">
    <name type="scientific">Meganyctiphanes norvegica</name>
    <name type="common">Northern krill</name>
    <name type="synonym">Thysanopoda norvegica</name>
    <dbReference type="NCBI Taxonomy" id="48144"/>
    <lineage>
        <taxon>Eukaryota</taxon>
        <taxon>Metazoa</taxon>
        <taxon>Ecdysozoa</taxon>
        <taxon>Arthropoda</taxon>
        <taxon>Crustacea</taxon>
        <taxon>Multicrustacea</taxon>
        <taxon>Malacostraca</taxon>
        <taxon>Eumalacostraca</taxon>
        <taxon>Eucarida</taxon>
        <taxon>Euphausiacea</taxon>
        <taxon>Euphausiidae</taxon>
        <taxon>Meganyctiphanes</taxon>
    </lineage>
</organism>
<evidence type="ECO:0000256" key="3">
    <source>
        <dbReference type="ARBA" id="ARBA00023034"/>
    </source>
</evidence>
<proteinExistence type="inferred from homology"/>
<protein>
    <recommendedName>
        <fullName evidence="5">Non-canonical purine NTP phosphatase/PRRC1 domain-containing protein</fullName>
    </recommendedName>
</protein>
<dbReference type="InterPro" id="IPR026533">
    <property type="entry name" value="NTPase/PRRC1"/>
</dbReference>
<keyword evidence="3" id="KW-0333">Golgi apparatus</keyword>
<dbReference type="PRINTS" id="PR01217">
    <property type="entry name" value="PRICHEXTENSN"/>
</dbReference>
<feature type="compositionally biased region" description="Gly residues" evidence="4">
    <location>
        <begin position="188"/>
        <end position="197"/>
    </location>
</feature>
<feature type="region of interest" description="Disordered" evidence="4">
    <location>
        <begin position="103"/>
        <end position="197"/>
    </location>
</feature>
<feature type="domain" description="Non-canonical purine NTP phosphatase/PRRC1" evidence="5">
    <location>
        <begin position="248"/>
        <end position="339"/>
    </location>
</feature>